<dbReference type="AlphaFoldDB" id="A0A0D2SAW7"/>
<gene>
    <name evidence="2" type="ORF">B456_009G302400</name>
</gene>
<evidence type="ECO:0000313" key="3">
    <source>
        <dbReference type="Proteomes" id="UP000032304"/>
    </source>
</evidence>
<name>A0A0D2SAW7_GOSRA</name>
<proteinExistence type="predicted"/>
<sequence>MWALWFSRNKLILFVDTCLTLILKHPNPSAMVRWPPPPPSWVKMNVDASYSISNQKAASSIIIQDKMGQIMGSCFRIHNLFSSVFMVEVVAILHGL</sequence>
<reference evidence="2 3" key="1">
    <citation type="journal article" date="2012" name="Nature">
        <title>Repeated polyploidization of Gossypium genomes and the evolution of spinnable cotton fibres.</title>
        <authorList>
            <person name="Paterson A.H."/>
            <person name="Wendel J.F."/>
            <person name="Gundlach H."/>
            <person name="Guo H."/>
            <person name="Jenkins J."/>
            <person name="Jin D."/>
            <person name="Llewellyn D."/>
            <person name="Showmaker K.C."/>
            <person name="Shu S."/>
            <person name="Udall J."/>
            <person name="Yoo M.J."/>
            <person name="Byers R."/>
            <person name="Chen W."/>
            <person name="Doron-Faigenboim A."/>
            <person name="Duke M.V."/>
            <person name="Gong L."/>
            <person name="Grimwood J."/>
            <person name="Grover C."/>
            <person name="Grupp K."/>
            <person name="Hu G."/>
            <person name="Lee T.H."/>
            <person name="Li J."/>
            <person name="Lin L."/>
            <person name="Liu T."/>
            <person name="Marler B.S."/>
            <person name="Page J.T."/>
            <person name="Roberts A.W."/>
            <person name="Romanel E."/>
            <person name="Sanders W.S."/>
            <person name="Szadkowski E."/>
            <person name="Tan X."/>
            <person name="Tang H."/>
            <person name="Xu C."/>
            <person name="Wang J."/>
            <person name="Wang Z."/>
            <person name="Zhang D."/>
            <person name="Zhang L."/>
            <person name="Ashrafi H."/>
            <person name="Bedon F."/>
            <person name="Bowers J.E."/>
            <person name="Brubaker C.L."/>
            <person name="Chee P.W."/>
            <person name="Das S."/>
            <person name="Gingle A.R."/>
            <person name="Haigler C.H."/>
            <person name="Harker D."/>
            <person name="Hoffmann L.V."/>
            <person name="Hovav R."/>
            <person name="Jones D.C."/>
            <person name="Lemke C."/>
            <person name="Mansoor S."/>
            <person name="ur Rahman M."/>
            <person name="Rainville L.N."/>
            <person name="Rambani A."/>
            <person name="Reddy U.K."/>
            <person name="Rong J.K."/>
            <person name="Saranga Y."/>
            <person name="Scheffler B.E."/>
            <person name="Scheffler J.A."/>
            <person name="Stelly D.M."/>
            <person name="Triplett B.A."/>
            <person name="Van Deynze A."/>
            <person name="Vaslin M.F."/>
            <person name="Waghmare V.N."/>
            <person name="Walford S.A."/>
            <person name="Wright R.J."/>
            <person name="Zaki E.A."/>
            <person name="Zhang T."/>
            <person name="Dennis E.S."/>
            <person name="Mayer K.F."/>
            <person name="Peterson D.G."/>
            <person name="Rokhsar D.S."/>
            <person name="Wang X."/>
            <person name="Schmutz J."/>
        </authorList>
    </citation>
    <scope>NUCLEOTIDE SEQUENCE [LARGE SCALE GENOMIC DNA]</scope>
</reference>
<dbReference type="Proteomes" id="UP000032304">
    <property type="component" value="Chromosome 9"/>
</dbReference>
<organism evidence="2 3">
    <name type="scientific">Gossypium raimondii</name>
    <name type="common">Peruvian cotton</name>
    <name type="synonym">Gossypium klotzschianum subsp. raimondii</name>
    <dbReference type="NCBI Taxonomy" id="29730"/>
    <lineage>
        <taxon>Eukaryota</taxon>
        <taxon>Viridiplantae</taxon>
        <taxon>Streptophyta</taxon>
        <taxon>Embryophyta</taxon>
        <taxon>Tracheophyta</taxon>
        <taxon>Spermatophyta</taxon>
        <taxon>Magnoliopsida</taxon>
        <taxon>eudicotyledons</taxon>
        <taxon>Gunneridae</taxon>
        <taxon>Pentapetalae</taxon>
        <taxon>rosids</taxon>
        <taxon>malvids</taxon>
        <taxon>Malvales</taxon>
        <taxon>Malvaceae</taxon>
        <taxon>Malvoideae</taxon>
        <taxon>Gossypium</taxon>
    </lineage>
</organism>
<accession>A0A0D2SAW7</accession>
<keyword evidence="1" id="KW-0732">Signal</keyword>
<feature type="signal peptide" evidence="1">
    <location>
        <begin position="1"/>
        <end position="20"/>
    </location>
</feature>
<evidence type="ECO:0008006" key="4">
    <source>
        <dbReference type="Google" id="ProtNLM"/>
    </source>
</evidence>
<protein>
    <recommendedName>
        <fullName evidence="4">RNase H type-1 domain-containing protein</fullName>
    </recommendedName>
</protein>
<dbReference type="EMBL" id="CM001748">
    <property type="protein sequence ID" value="KJB60378.1"/>
    <property type="molecule type" value="Genomic_DNA"/>
</dbReference>
<evidence type="ECO:0000313" key="2">
    <source>
        <dbReference type="EMBL" id="KJB60378.1"/>
    </source>
</evidence>
<dbReference type="Gramene" id="KJB60378">
    <property type="protein sequence ID" value="KJB60378"/>
    <property type="gene ID" value="B456_009G302400"/>
</dbReference>
<evidence type="ECO:0000256" key="1">
    <source>
        <dbReference type="SAM" id="SignalP"/>
    </source>
</evidence>
<dbReference type="InterPro" id="IPR052929">
    <property type="entry name" value="RNase_H-like_EbsB-rel"/>
</dbReference>
<keyword evidence="3" id="KW-1185">Reference proteome</keyword>
<dbReference type="PANTHER" id="PTHR47074">
    <property type="entry name" value="BNAC02G40300D PROTEIN"/>
    <property type="match status" value="1"/>
</dbReference>
<feature type="chain" id="PRO_5002263812" description="RNase H type-1 domain-containing protein" evidence="1">
    <location>
        <begin position="21"/>
        <end position="96"/>
    </location>
</feature>
<dbReference type="PANTHER" id="PTHR47074:SF61">
    <property type="entry name" value="RNASE H TYPE-1 DOMAIN-CONTAINING PROTEIN"/>
    <property type="match status" value="1"/>
</dbReference>